<evidence type="ECO:0008006" key="3">
    <source>
        <dbReference type="Google" id="ProtNLM"/>
    </source>
</evidence>
<dbReference type="InterPro" id="IPR023606">
    <property type="entry name" value="CoA-Trfase_III_dom_1_sf"/>
</dbReference>
<dbReference type="KEGG" id="slan:GV829_02435"/>
<reference evidence="1 2" key="1">
    <citation type="submission" date="2020-01" db="EMBL/GenBank/DDBJ databases">
        <title>Sphingomonas sp. strain CSW-10.</title>
        <authorList>
            <person name="Chen W.-M."/>
        </authorList>
    </citation>
    <scope>NUCLEOTIDE SEQUENCE [LARGE SCALE GENOMIC DNA]</scope>
    <source>
        <strain evidence="1 2">CSW-10</strain>
    </source>
</reference>
<dbReference type="Gene3D" id="3.40.50.10540">
    <property type="entry name" value="Crotonobetainyl-coa:carnitine coa-transferase, domain 1"/>
    <property type="match status" value="1"/>
</dbReference>
<evidence type="ECO:0000313" key="1">
    <source>
        <dbReference type="EMBL" id="QJQ31447.1"/>
    </source>
</evidence>
<dbReference type="Pfam" id="PF02515">
    <property type="entry name" value="CoA_transf_3"/>
    <property type="match status" value="1"/>
</dbReference>
<dbReference type="EMBL" id="CP053015">
    <property type="protein sequence ID" value="QJQ31447.1"/>
    <property type="molecule type" value="Genomic_DNA"/>
</dbReference>
<keyword evidence="2" id="KW-1185">Reference proteome</keyword>
<dbReference type="Proteomes" id="UP000503018">
    <property type="component" value="Chromosome"/>
</dbReference>
<protein>
    <recommendedName>
        <fullName evidence="3">CoA transferase</fullName>
    </recommendedName>
</protein>
<accession>A0A6M4AQY3</accession>
<gene>
    <name evidence="1" type="ORF">GV829_02435</name>
</gene>
<proteinExistence type="predicted"/>
<sequence length="323" mass="33589">MRDAGRLQRIAALAAEWAAPFGAQDWPLLQRDISVGERRPGWSVNGNSRMVKAADGWMAVTLAREEDRAGVAAWLEGDAGEAPWAAVERLMPRRDCAMLIERATWMGLPVARLGEVAAGGEAVAVLHRRGGVAREGSSLRVVDMSALWAGPLCAGLLGEWGAEVVRVESLSRPDPTPQTSPLLDARINGGKRRLALDLTREDGRAALAELVAGADVLVTSARARGLAGLGLRPDEVFAANPALIWVAVTGHGWASDRVGFGDDAAVAGGLVSDGPDFLGDALADPLTGVLAARTALAMLEAGEAGLVDAALARCAAHVAELVA</sequence>
<dbReference type="PANTHER" id="PTHR48228:SF4">
    <property type="entry name" value="BLR3030 PROTEIN"/>
    <property type="match status" value="1"/>
</dbReference>
<dbReference type="InterPro" id="IPR003673">
    <property type="entry name" value="CoA-Trfase_fam_III"/>
</dbReference>
<dbReference type="InterPro" id="IPR050509">
    <property type="entry name" value="CoA-transferase_III"/>
</dbReference>
<dbReference type="SUPFAM" id="SSF89796">
    <property type="entry name" value="CoA-transferase family III (CaiB/BaiF)"/>
    <property type="match status" value="1"/>
</dbReference>
<dbReference type="AlphaFoldDB" id="A0A6M4AQY3"/>
<organism evidence="1 2">
    <name type="scientific">Sphingomonas lacunae</name>
    <dbReference type="NCBI Taxonomy" id="2698828"/>
    <lineage>
        <taxon>Bacteria</taxon>
        <taxon>Pseudomonadati</taxon>
        <taxon>Pseudomonadota</taxon>
        <taxon>Alphaproteobacteria</taxon>
        <taxon>Sphingomonadales</taxon>
        <taxon>Sphingomonadaceae</taxon>
        <taxon>Sphingomonas</taxon>
    </lineage>
</organism>
<name>A0A6M4AQY3_9SPHN</name>
<dbReference type="GO" id="GO:0003824">
    <property type="term" value="F:catalytic activity"/>
    <property type="evidence" value="ECO:0007669"/>
    <property type="project" value="InterPro"/>
</dbReference>
<dbReference type="RefSeq" id="WP_169943665.1">
    <property type="nucleotide sequence ID" value="NZ_CP053015.1"/>
</dbReference>
<evidence type="ECO:0000313" key="2">
    <source>
        <dbReference type="Proteomes" id="UP000503018"/>
    </source>
</evidence>
<dbReference type="PANTHER" id="PTHR48228">
    <property type="entry name" value="SUCCINYL-COA--D-CITRAMALATE COA-TRANSFERASE"/>
    <property type="match status" value="1"/>
</dbReference>